<dbReference type="InterPro" id="IPR051158">
    <property type="entry name" value="Metallophosphoesterase_sf"/>
</dbReference>
<organism evidence="3 4">
    <name type="scientific">Prevotella pallens ATCC 700821</name>
    <dbReference type="NCBI Taxonomy" id="997353"/>
    <lineage>
        <taxon>Bacteria</taxon>
        <taxon>Pseudomonadati</taxon>
        <taxon>Bacteroidota</taxon>
        <taxon>Bacteroidia</taxon>
        <taxon>Bacteroidales</taxon>
        <taxon>Prevotellaceae</taxon>
        <taxon>Prevotella</taxon>
    </lineage>
</organism>
<dbReference type="Proteomes" id="UP000004123">
    <property type="component" value="Unassembled WGS sequence"/>
</dbReference>
<evidence type="ECO:0000256" key="1">
    <source>
        <dbReference type="SAM" id="Phobius"/>
    </source>
</evidence>
<feature type="transmembrane region" description="Helical" evidence="1">
    <location>
        <begin position="82"/>
        <end position="108"/>
    </location>
</feature>
<accession>F9DLT3</accession>
<proteinExistence type="predicted"/>
<dbReference type="GO" id="GO:0016787">
    <property type="term" value="F:hydrolase activity"/>
    <property type="evidence" value="ECO:0007669"/>
    <property type="project" value="InterPro"/>
</dbReference>
<dbReference type="PANTHER" id="PTHR31302">
    <property type="entry name" value="TRANSMEMBRANE PROTEIN WITH METALLOPHOSPHOESTERASE DOMAIN-RELATED"/>
    <property type="match status" value="1"/>
</dbReference>
<dbReference type="Pfam" id="PF00149">
    <property type="entry name" value="Metallophos"/>
    <property type="match status" value="1"/>
</dbReference>
<keyword evidence="1" id="KW-0472">Membrane</keyword>
<dbReference type="CDD" id="cd07385">
    <property type="entry name" value="MPP_YkuE_C"/>
    <property type="match status" value="1"/>
</dbReference>
<dbReference type="AlphaFoldDB" id="F9DLT3"/>
<dbReference type="HOGENOM" id="CLU_025443_0_0_10"/>
<evidence type="ECO:0000313" key="3">
    <source>
        <dbReference type="EMBL" id="EGQ12684.1"/>
    </source>
</evidence>
<sequence length="380" mass="43456">MEEQIKTKEQKIVRMNFTWIIGLLLVGVSASAAYISWHIWQLVPFGILGKWLAVAAILLCFFCLFLNTLLDKMPMPLATALYEVGTSSIFIGLYLLMLFVVLDLLRLIRLIPKEFLYNSWTGTVTISALIIGVFVYGYLHYMDKKRVEIQLNTEQKMKQKHRIVMLTDLHLGYHNRADEFRKWIDTVNKEQPEAVLIGGDIIDRSIRAINEQNMAAEFKRLKAPVYACLGNHEYYSGEPKAKQFYKKAGINLLIDNHALVPLKGGDTLLVIGRDDRINMRRAPLKTLAEKAPHGYYTIVIDHQPYHLEEAQQAGVDFQLSGHTHYGQVWPISWIEDAIYEDAFGPLQKGKTQYYVSSGIGIWGGKFRIGTQSEYIVAELR</sequence>
<keyword evidence="1" id="KW-0812">Transmembrane</keyword>
<gene>
    <name evidence="3" type="ORF">HMPREF9144_2625</name>
</gene>
<feature type="domain" description="Calcineurin-like phosphoesterase" evidence="2">
    <location>
        <begin position="162"/>
        <end position="325"/>
    </location>
</feature>
<evidence type="ECO:0000259" key="2">
    <source>
        <dbReference type="Pfam" id="PF00149"/>
    </source>
</evidence>
<dbReference type="PANTHER" id="PTHR31302:SF0">
    <property type="entry name" value="TRANSMEMBRANE PROTEIN WITH METALLOPHOSPHOESTERASE DOMAIN"/>
    <property type="match status" value="1"/>
</dbReference>
<dbReference type="InterPro" id="IPR004843">
    <property type="entry name" value="Calcineurin-like_PHP"/>
</dbReference>
<dbReference type="InterPro" id="IPR029052">
    <property type="entry name" value="Metallo-depent_PP-like"/>
</dbReference>
<dbReference type="Gene3D" id="3.60.21.10">
    <property type="match status" value="1"/>
</dbReference>
<evidence type="ECO:0000313" key="4">
    <source>
        <dbReference type="Proteomes" id="UP000004123"/>
    </source>
</evidence>
<keyword evidence="1" id="KW-1133">Transmembrane helix</keyword>
<comment type="caution">
    <text evidence="3">The sequence shown here is derived from an EMBL/GenBank/DDBJ whole genome shotgun (WGS) entry which is preliminary data.</text>
</comment>
<dbReference type="SUPFAM" id="SSF56300">
    <property type="entry name" value="Metallo-dependent phosphatases"/>
    <property type="match status" value="1"/>
</dbReference>
<dbReference type="eggNOG" id="COG1408">
    <property type="taxonomic scope" value="Bacteria"/>
</dbReference>
<feature type="transmembrane region" description="Helical" evidence="1">
    <location>
        <begin position="12"/>
        <end position="39"/>
    </location>
</feature>
<feature type="transmembrane region" description="Helical" evidence="1">
    <location>
        <begin position="51"/>
        <end position="70"/>
    </location>
</feature>
<dbReference type="EMBL" id="AFPY01000127">
    <property type="protein sequence ID" value="EGQ12684.1"/>
    <property type="molecule type" value="Genomic_DNA"/>
</dbReference>
<name>F9DLT3_9BACT</name>
<protein>
    <recommendedName>
        <fullName evidence="2">Calcineurin-like phosphoesterase domain-containing protein</fullName>
    </recommendedName>
</protein>
<reference evidence="3 4" key="1">
    <citation type="submission" date="2011-04" db="EMBL/GenBank/DDBJ databases">
        <authorList>
            <person name="Muzny D."/>
            <person name="Qin X."/>
            <person name="Deng J."/>
            <person name="Jiang H."/>
            <person name="Liu Y."/>
            <person name="Qu J."/>
            <person name="Song X.-Z."/>
            <person name="Zhang L."/>
            <person name="Thornton R."/>
            <person name="Coyle M."/>
            <person name="Francisco L."/>
            <person name="Jackson L."/>
            <person name="Javaid M."/>
            <person name="Korchina V."/>
            <person name="Kovar C."/>
            <person name="Mata R."/>
            <person name="Mathew T."/>
            <person name="Ngo R."/>
            <person name="Nguyen L."/>
            <person name="Nguyen N."/>
            <person name="Okwuonu G."/>
            <person name="Ongeri F."/>
            <person name="Pham C."/>
            <person name="Simmons D."/>
            <person name="Wilczek-Boney K."/>
            <person name="Hale W."/>
            <person name="Jakkamsetti A."/>
            <person name="Pham P."/>
            <person name="Ruth R."/>
            <person name="San Lucas F."/>
            <person name="Warren J."/>
            <person name="Zhang J."/>
            <person name="Zhao Z."/>
            <person name="Zhou C."/>
            <person name="Zhu D."/>
            <person name="Lee S."/>
            <person name="Bess C."/>
            <person name="Blankenburg K."/>
            <person name="Forbes L."/>
            <person name="Fu Q."/>
            <person name="Gubbala S."/>
            <person name="Hirani K."/>
            <person name="Jayaseelan J.C."/>
            <person name="Lara F."/>
            <person name="Munidasa M."/>
            <person name="Palculict T."/>
            <person name="Patil S."/>
            <person name="Pu L.-L."/>
            <person name="Saada N."/>
            <person name="Tang L."/>
            <person name="Weissenberger G."/>
            <person name="Zhu Y."/>
            <person name="Hemphill L."/>
            <person name="Shang Y."/>
            <person name="Youmans B."/>
            <person name="Ayvaz T."/>
            <person name="Ross M."/>
            <person name="Santibanez J."/>
            <person name="Aqrawi P."/>
            <person name="Gross S."/>
            <person name="Joshi V."/>
            <person name="Fowler G."/>
            <person name="Nazareth L."/>
            <person name="Reid J."/>
            <person name="Worley K."/>
            <person name="Petrosino J."/>
            <person name="Highlander S."/>
            <person name="Gibbs R."/>
        </authorList>
    </citation>
    <scope>NUCLEOTIDE SEQUENCE [LARGE SCALE GENOMIC DNA]</scope>
    <source>
        <strain evidence="3 4">ATCC 700821</strain>
    </source>
</reference>
<feature type="transmembrane region" description="Helical" evidence="1">
    <location>
        <begin position="120"/>
        <end position="139"/>
    </location>
</feature>